<dbReference type="KEGG" id="mpau:ZMTM_24510"/>
<dbReference type="AlphaFoldDB" id="A0A8D5G1L4"/>
<protein>
    <submittedName>
        <fullName evidence="1">Uncharacterized protein</fullName>
    </submittedName>
</protein>
<reference evidence="1" key="1">
    <citation type="journal article" date="2021" name="Arch. Microbiol.">
        <title>Methyloradius palustris gen. nov., sp. nov., a methanol-oxidizing bacterium isolated from snow.</title>
        <authorList>
            <person name="Miyadera T."/>
            <person name="Kojima H."/>
            <person name="Fukui M."/>
        </authorList>
    </citation>
    <scope>NUCLEOTIDE SEQUENCE</scope>
    <source>
        <strain evidence="1">Zm11</strain>
    </source>
</reference>
<dbReference type="Proteomes" id="UP000826722">
    <property type="component" value="Chromosome"/>
</dbReference>
<gene>
    <name evidence="1" type="ORF">ZMTM_24510</name>
</gene>
<evidence type="ECO:0000313" key="1">
    <source>
        <dbReference type="EMBL" id="BCM26192.1"/>
    </source>
</evidence>
<organism evidence="1 2">
    <name type="scientific">Methyloradius palustris</name>
    <dbReference type="NCBI Taxonomy" id="2778876"/>
    <lineage>
        <taxon>Bacteria</taxon>
        <taxon>Pseudomonadati</taxon>
        <taxon>Pseudomonadota</taxon>
        <taxon>Betaproteobacteria</taxon>
        <taxon>Nitrosomonadales</taxon>
        <taxon>Methylophilaceae</taxon>
        <taxon>Methyloradius</taxon>
    </lineage>
</organism>
<dbReference type="EMBL" id="AP024110">
    <property type="protein sequence ID" value="BCM26192.1"/>
    <property type="molecule type" value="Genomic_DNA"/>
</dbReference>
<keyword evidence="2" id="KW-1185">Reference proteome</keyword>
<evidence type="ECO:0000313" key="2">
    <source>
        <dbReference type="Proteomes" id="UP000826722"/>
    </source>
</evidence>
<sequence length="114" mass="12613">MSALKVSMFQLMESSRIGLTKLSGKSAINGNKKSINTLILEAIDQYLELSLELQIPPPFLGPWKAFTIRMPDSKKRAILNVCGHLQIKNGLPISMSAALNSAIYLYLKKHSVKV</sequence>
<accession>A0A8D5G1L4</accession>
<proteinExistence type="predicted"/>
<name>A0A8D5G1L4_9PROT</name>